<protein>
    <submittedName>
        <fullName evidence="3">Uncharacterized protein</fullName>
    </submittedName>
</protein>
<evidence type="ECO:0000256" key="2">
    <source>
        <dbReference type="SAM" id="SignalP"/>
    </source>
</evidence>
<proteinExistence type="predicted"/>
<comment type="caution">
    <text evidence="3">The sequence shown here is derived from an EMBL/GenBank/DDBJ whole genome shotgun (WGS) entry which is preliminary data.</text>
</comment>
<feature type="transmembrane region" description="Helical" evidence="1">
    <location>
        <begin position="57"/>
        <end position="85"/>
    </location>
</feature>
<feature type="transmembrane region" description="Helical" evidence="1">
    <location>
        <begin position="97"/>
        <end position="115"/>
    </location>
</feature>
<dbReference type="EMBL" id="MHOO01000011">
    <property type="protein sequence ID" value="OGZ63710.1"/>
    <property type="molecule type" value="Genomic_DNA"/>
</dbReference>
<accession>A0A1G2HN49</accession>
<organism evidence="3 4">
    <name type="scientific">Candidatus Staskawiczbacteria bacterium RIFCSPHIGHO2_01_FULL_39_25</name>
    <dbReference type="NCBI Taxonomy" id="1802202"/>
    <lineage>
        <taxon>Bacteria</taxon>
        <taxon>Candidatus Staskawicziibacteriota</taxon>
    </lineage>
</organism>
<dbReference type="InterPro" id="IPR043993">
    <property type="entry name" value="T4SS_pilin"/>
</dbReference>
<dbReference type="STRING" id="1802202.A2730_00250"/>
<sequence length="133" mass="14532">MKKFLPLFLLSLTVLLLFSGVAQASVCPEFKTSLVPCGQKPDCPCELLDLFEMIGRVYYFFVWDIATPLAGLMIVVGGVMLLVSGGNPGLAGRAKNIIKWSIIAILLIFGSWLIIDFVLKAIGYTRAGNWSAF</sequence>
<keyword evidence="1" id="KW-1133">Transmembrane helix</keyword>
<gene>
    <name evidence="3" type="ORF">A2730_00250</name>
</gene>
<reference evidence="3 4" key="1">
    <citation type="journal article" date="2016" name="Nat. Commun.">
        <title>Thousands of microbial genomes shed light on interconnected biogeochemical processes in an aquifer system.</title>
        <authorList>
            <person name="Anantharaman K."/>
            <person name="Brown C.T."/>
            <person name="Hug L.A."/>
            <person name="Sharon I."/>
            <person name="Castelle C.J."/>
            <person name="Probst A.J."/>
            <person name="Thomas B.C."/>
            <person name="Singh A."/>
            <person name="Wilkins M.J."/>
            <person name="Karaoz U."/>
            <person name="Brodie E.L."/>
            <person name="Williams K.H."/>
            <person name="Hubbard S.S."/>
            <person name="Banfield J.F."/>
        </authorList>
    </citation>
    <scope>NUCLEOTIDE SEQUENCE [LARGE SCALE GENOMIC DNA]</scope>
</reference>
<keyword evidence="2" id="KW-0732">Signal</keyword>
<dbReference type="Proteomes" id="UP000176855">
    <property type="component" value="Unassembled WGS sequence"/>
</dbReference>
<evidence type="ECO:0000313" key="4">
    <source>
        <dbReference type="Proteomes" id="UP000176855"/>
    </source>
</evidence>
<evidence type="ECO:0000313" key="3">
    <source>
        <dbReference type="EMBL" id="OGZ63710.1"/>
    </source>
</evidence>
<dbReference type="Pfam" id="PF18895">
    <property type="entry name" value="T4SS_pilin"/>
    <property type="match status" value="1"/>
</dbReference>
<dbReference type="AlphaFoldDB" id="A0A1G2HN49"/>
<name>A0A1G2HN49_9BACT</name>
<evidence type="ECO:0000256" key="1">
    <source>
        <dbReference type="SAM" id="Phobius"/>
    </source>
</evidence>
<keyword evidence="1" id="KW-0812">Transmembrane</keyword>
<feature type="signal peptide" evidence="2">
    <location>
        <begin position="1"/>
        <end position="24"/>
    </location>
</feature>
<feature type="chain" id="PRO_5009583137" evidence="2">
    <location>
        <begin position="25"/>
        <end position="133"/>
    </location>
</feature>
<keyword evidence="1" id="KW-0472">Membrane</keyword>